<dbReference type="GO" id="GO:0005524">
    <property type="term" value="F:ATP binding"/>
    <property type="evidence" value="ECO:0007669"/>
    <property type="project" value="UniProtKB-KW"/>
</dbReference>
<keyword evidence="8" id="KW-1185">Reference proteome</keyword>
<evidence type="ECO:0000313" key="7">
    <source>
        <dbReference type="EMBL" id="TCZ64027.1"/>
    </source>
</evidence>
<evidence type="ECO:0000256" key="3">
    <source>
        <dbReference type="ARBA" id="ARBA00022458"/>
    </source>
</evidence>
<dbReference type="InterPro" id="IPR003439">
    <property type="entry name" value="ABC_transporter-like_ATP-bd"/>
</dbReference>
<evidence type="ECO:0000256" key="1">
    <source>
        <dbReference type="ARBA" id="ARBA00005417"/>
    </source>
</evidence>
<dbReference type="PROSITE" id="PS00211">
    <property type="entry name" value="ABC_TRANSPORTER_1"/>
    <property type="match status" value="1"/>
</dbReference>
<evidence type="ECO:0000256" key="2">
    <source>
        <dbReference type="ARBA" id="ARBA00022448"/>
    </source>
</evidence>
<dbReference type="SUPFAM" id="SSF52540">
    <property type="entry name" value="P-loop containing nucleoside triphosphate hydrolases"/>
    <property type="match status" value="1"/>
</dbReference>
<dbReference type="PROSITE" id="PS50893">
    <property type="entry name" value="ABC_TRANSPORTER_2"/>
    <property type="match status" value="1"/>
</dbReference>
<keyword evidence="2" id="KW-0813">Transport</keyword>
<keyword evidence="3" id="KW-0536">Nodulation</keyword>
<dbReference type="InterPro" id="IPR017871">
    <property type="entry name" value="ABC_transporter-like_CS"/>
</dbReference>
<dbReference type="AlphaFoldDB" id="A0A4V2WLR6"/>
<dbReference type="InterPro" id="IPR003593">
    <property type="entry name" value="AAA+_ATPase"/>
</dbReference>
<comment type="similarity">
    <text evidence="1">Belongs to the ABC transporter superfamily.</text>
</comment>
<dbReference type="EMBL" id="SKBM01000006">
    <property type="protein sequence ID" value="TCZ64027.1"/>
    <property type="molecule type" value="Genomic_DNA"/>
</dbReference>
<dbReference type="Proteomes" id="UP000295023">
    <property type="component" value="Unassembled WGS sequence"/>
</dbReference>
<name>A0A4V2WLR6_9PROT</name>
<dbReference type="SMART" id="SM00382">
    <property type="entry name" value="AAA"/>
    <property type="match status" value="1"/>
</dbReference>
<keyword evidence="4" id="KW-0547">Nucleotide-binding</keyword>
<evidence type="ECO:0000256" key="4">
    <source>
        <dbReference type="ARBA" id="ARBA00022741"/>
    </source>
</evidence>
<dbReference type="InterPro" id="IPR050763">
    <property type="entry name" value="ABC_transporter_ATP-binding"/>
</dbReference>
<gene>
    <name evidence="7" type="ORF">EXY23_08645</name>
</gene>
<dbReference type="PANTHER" id="PTHR42711:SF5">
    <property type="entry name" value="ABC TRANSPORTER ATP-BINDING PROTEIN NATA"/>
    <property type="match status" value="1"/>
</dbReference>
<comment type="caution">
    <text evidence="7">The sequence shown here is derived from an EMBL/GenBank/DDBJ whole genome shotgun (WGS) entry which is preliminary data.</text>
</comment>
<dbReference type="Gene3D" id="3.40.50.300">
    <property type="entry name" value="P-loop containing nucleotide triphosphate hydrolases"/>
    <property type="match status" value="1"/>
</dbReference>
<sequence length="257" mass="27867">MDKPAKTVPAILAEALTKRYAPDAPPAVDGLGFSMPRGATWGLLGGNGAGKTTTIAMLLGLLVPSSGRVACLGHDMARDRFAALARMNFSSPYIALPSRLSVAENLRVYAHLYDVPRAEARIAELAAQLQLTELLDRPAGNLSAGQKTRVALAKSLVNRPELLLLDEPTASLDPDTGDWVRSWLERYRAESGCAILLASHNMGEVERLCDHVLMLKQGRVVDQGSPAALLEKYGRDDMEEVFLDIARGRQREEVPAQ</sequence>
<dbReference type="Pfam" id="PF00005">
    <property type="entry name" value="ABC_tran"/>
    <property type="match status" value="1"/>
</dbReference>
<reference evidence="7 8" key="1">
    <citation type="submission" date="2019-03" db="EMBL/GenBank/DDBJ databases">
        <title>Paracraurococcus aquatilis NE82 genome sequence.</title>
        <authorList>
            <person name="Zhao Y."/>
            <person name="Du Z."/>
        </authorList>
    </citation>
    <scope>NUCLEOTIDE SEQUENCE [LARGE SCALE GENOMIC DNA]</scope>
    <source>
        <strain evidence="7 8">NE82</strain>
    </source>
</reference>
<proteinExistence type="inferred from homology"/>
<evidence type="ECO:0000256" key="5">
    <source>
        <dbReference type="ARBA" id="ARBA00022840"/>
    </source>
</evidence>
<dbReference type="OrthoDB" id="9778547at2"/>
<accession>A0A4V2WLR6</accession>
<evidence type="ECO:0000313" key="8">
    <source>
        <dbReference type="Proteomes" id="UP000295023"/>
    </source>
</evidence>
<dbReference type="GO" id="GO:0016887">
    <property type="term" value="F:ATP hydrolysis activity"/>
    <property type="evidence" value="ECO:0007669"/>
    <property type="project" value="InterPro"/>
</dbReference>
<dbReference type="RefSeq" id="WP_132287068.1">
    <property type="nucleotide sequence ID" value="NZ_SKBM01000006.1"/>
</dbReference>
<protein>
    <submittedName>
        <fullName evidence="7">ABC transporter ATP-binding protein</fullName>
    </submittedName>
</protein>
<keyword evidence="5 7" id="KW-0067">ATP-binding</keyword>
<dbReference type="PANTHER" id="PTHR42711">
    <property type="entry name" value="ABC TRANSPORTER ATP-BINDING PROTEIN"/>
    <property type="match status" value="1"/>
</dbReference>
<dbReference type="InterPro" id="IPR027417">
    <property type="entry name" value="P-loop_NTPase"/>
</dbReference>
<evidence type="ECO:0000259" key="6">
    <source>
        <dbReference type="PROSITE" id="PS50893"/>
    </source>
</evidence>
<organism evidence="7 8">
    <name type="scientific">Roseicella aquatilis</name>
    <dbReference type="NCBI Taxonomy" id="2527868"/>
    <lineage>
        <taxon>Bacteria</taxon>
        <taxon>Pseudomonadati</taxon>
        <taxon>Pseudomonadota</taxon>
        <taxon>Alphaproteobacteria</taxon>
        <taxon>Acetobacterales</taxon>
        <taxon>Roseomonadaceae</taxon>
        <taxon>Roseicella</taxon>
    </lineage>
</organism>
<feature type="domain" description="ABC transporter" evidence="6">
    <location>
        <begin position="11"/>
        <end position="242"/>
    </location>
</feature>